<sequence length="114" mass="13600">MGIFVNHSIDLIQNLETLVRKELDIQHFMDIAVQRILKLCLHPDKICHNTVMGKKFRTCIAYLHNITSNIIKEKKESVLRNKFNREYKEENSDHISLFMFQEEKPSFLLDFSFE</sequence>
<gene>
    <name evidence="2" type="ORF">V1478_016914</name>
</gene>
<evidence type="ECO:0000313" key="3">
    <source>
        <dbReference type="Proteomes" id="UP001607302"/>
    </source>
</evidence>
<keyword evidence="1" id="KW-0560">Oxidoreductase</keyword>
<keyword evidence="3" id="KW-1185">Reference proteome</keyword>
<dbReference type="InterPro" id="IPR036396">
    <property type="entry name" value="Cyt_P450_sf"/>
</dbReference>
<keyword evidence="1" id="KW-0503">Monooxygenase</keyword>
<comment type="caution">
    <text evidence="2">The sequence shown here is derived from an EMBL/GenBank/DDBJ whole genome shotgun (WGS) entry which is preliminary data.</text>
</comment>
<dbReference type="Proteomes" id="UP001607302">
    <property type="component" value="Unassembled WGS sequence"/>
</dbReference>
<dbReference type="EMBL" id="JAUDFV010000158">
    <property type="protein sequence ID" value="KAL2713216.1"/>
    <property type="molecule type" value="Genomic_DNA"/>
</dbReference>
<evidence type="ECO:0000256" key="1">
    <source>
        <dbReference type="ARBA" id="ARBA00023033"/>
    </source>
</evidence>
<evidence type="ECO:0000313" key="2">
    <source>
        <dbReference type="EMBL" id="KAL2713216.1"/>
    </source>
</evidence>
<dbReference type="AlphaFoldDB" id="A0ABD1ZXX9"/>
<organism evidence="2 3">
    <name type="scientific">Vespula squamosa</name>
    <name type="common">Southern yellow jacket</name>
    <name type="synonym">Wasp</name>
    <dbReference type="NCBI Taxonomy" id="30214"/>
    <lineage>
        <taxon>Eukaryota</taxon>
        <taxon>Metazoa</taxon>
        <taxon>Ecdysozoa</taxon>
        <taxon>Arthropoda</taxon>
        <taxon>Hexapoda</taxon>
        <taxon>Insecta</taxon>
        <taxon>Pterygota</taxon>
        <taxon>Neoptera</taxon>
        <taxon>Endopterygota</taxon>
        <taxon>Hymenoptera</taxon>
        <taxon>Apocrita</taxon>
        <taxon>Aculeata</taxon>
        <taxon>Vespoidea</taxon>
        <taxon>Vespidae</taxon>
        <taxon>Vespinae</taxon>
        <taxon>Vespula</taxon>
    </lineage>
</organism>
<reference evidence="2 3" key="1">
    <citation type="journal article" date="2024" name="Ann. Entomol. Soc. Am.">
        <title>Genomic analyses of the southern and eastern yellowjacket wasps (Hymenoptera: Vespidae) reveal evolutionary signatures of social life.</title>
        <authorList>
            <person name="Catto M.A."/>
            <person name="Caine P.B."/>
            <person name="Orr S.E."/>
            <person name="Hunt B.G."/>
            <person name="Goodisman M.A.D."/>
        </authorList>
    </citation>
    <scope>NUCLEOTIDE SEQUENCE [LARGE SCALE GENOMIC DNA]</scope>
    <source>
        <strain evidence="2">233</strain>
        <tissue evidence="2">Head and thorax</tissue>
    </source>
</reference>
<name>A0ABD1ZXX9_VESSQ</name>
<dbReference type="GO" id="GO:0004497">
    <property type="term" value="F:monooxygenase activity"/>
    <property type="evidence" value="ECO:0007669"/>
    <property type="project" value="UniProtKB-KW"/>
</dbReference>
<proteinExistence type="predicted"/>
<accession>A0ABD1ZXX9</accession>
<protein>
    <submittedName>
        <fullName evidence="2">Cytochrome P450 4C1-like isoform X1</fullName>
    </submittedName>
</protein>
<dbReference type="Gene3D" id="1.10.630.10">
    <property type="entry name" value="Cytochrome P450"/>
    <property type="match status" value="1"/>
</dbReference>